<feature type="domain" description="NAD-dependent epimerase/dehydratase" evidence="3">
    <location>
        <begin position="6"/>
        <end position="123"/>
    </location>
</feature>
<dbReference type="PANTHER" id="PTHR10366:SF579">
    <property type="entry name" value="3-BETA HYDROXYSTEROID DEHYDROGENASE_ISOMERASE FAMILY PROTEIN (AFU_ORTHOLOGUE AFUA_3G02250)"/>
    <property type="match status" value="1"/>
</dbReference>
<keyword evidence="1" id="KW-0560">Oxidoreductase</keyword>
<keyword evidence="5" id="KW-1185">Reference proteome</keyword>
<dbReference type="PANTHER" id="PTHR10366">
    <property type="entry name" value="NAD DEPENDENT EPIMERASE/DEHYDRATASE"/>
    <property type="match status" value="1"/>
</dbReference>
<dbReference type="Gene3D" id="3.40.50.720">
    <property type="entry name" value="NAD(P)-binding Rossmann-like Domain"/>
    <property type="match status" value="1"/>
</dbReference>
<dbReference type="EMBL" id="KN837389">
    <property type="protein sequence ID" value="KIJ25980.1"/>
    <property type="molecule type" value="Genomic_DNA"/>
</dbReference>
<dbReference type="HOGENOM" id="CLU_007383_9_4_1"/>
<protein>
    <recommendedName>
        <fullName evidence="3">NAD-dependent epimerase/dehydratase domain-containing protein</fullName>
    </recommendedName>
</protein>
<accession>A0A0C9UL85</accession>
<proteinExistence type="inferred from homology"/>
<comment type="similarity">
    <text evidence="2">Belongs to the NAD(P)-dependent epimerase/dehydratase family. Dihydroflavonol-4-reductase subfamily.</text>
</comment>
<evidence type="ECO:0000313" key="5">
    <source>
        <dbReference type="Proteomes" id="UP000054279"/>
    </source>
</evidence>
<dbReference type="SUPFAM" id="SSF51735">
    <property type="entry name" value="NAD(P)-binding Rossmann-fold domains"/>
    <property type="match status" value="1"/>
</dbReference>
<dbReference type="GO" id="GO:0016616">
    <property type="term" value="F:oxidoreductase activity, acting on the CH-OH group of donors, NAD or NADP as acceptor"/>
    <property type="evidence" value="ECO:0007669"/>
    <property type="project" value="TreeGrafter"/>
</dbReference>
<dbReference type="Proteomes" id="UP000054279">
    <property type="component" value="Unassembled WGS sequence"/>
</dbReference>
<organism evidence="4 5">
    <name type="scientific">Sphaerobolus stellatus (strain SS14)</name>
    <dbReference type="NCBI Taxonomy" id="990650"/>
    <lineage>
        <taxon>Eukaryota</taxon>
        <taxon>Fungi</taxon>
        <taxon>Dikarya</taxon>
        <taxon>Basidiomycota</taxon>
        <taxon>Agaricomycotina</taxon>
        <taxon>Agaricomycetes</taxon>
        <taxon>Phallomycetidae</taxon>
        <taxon>Geastrales</taxon>
        <taxon>Sphaerobolaceae</taxon>
        <taxon>Sphaerobolus</taxon>
    </lineage>
</organism>
<dbReference type="AlphaFoldDB" id="A0A0C9UL85"/>
<reference evidence="4 5" key="1">
    <citation type="submission" date="2014-06" db="EMBL/GenBank/DDBJ databases">
        <title>Evolutionary Origins and Diversification of the Mycorrhizal Mutualists.</title>
        <authorList>
            <consortium name="DOE Joint Genome Institute"/>
            <consortium name="Mycorrhizal Genomics Consortium"/>
            <person name="Kohler A."/>
            <person name="Kuo A."/>
            <person name="Nagy L.G."/>
            <person name="Floudas D."/>
            <person name="Copeland A."/>
            <person name="Barry K.W."/>
            <person name="Cichocki N."/>
            <person name="Veneault-Fourrey C."/>
            <person name="LaButti K."/>
            <person name="Lindquist E.A."/>
            <person name="Lipzen A."/>
            <person name="Lundell T."/>
            <person name="Morin E."/>
            <person name="Murat C."/>
            <person name="Riley R."/>
            <person name="Ohm R."/>
            <person name="Sun H."/>
            <person name="Tunlid A."/>
            <person name="Henrissat B."/>
            <person name="Grigoriev I.V."/>
            <person name="Hibbett D.S."/>
            <person name="Martin F."/>
        </authorList>
    </citation>
    <scope>NUCLEOTIDE SEQUENCE [LARGE SCALE GENOMIC DNA]</scope>
    <source>
        <strain evidence="4 5">SS14</strain>
    </source>
</reference>
<sequence length="129" mass="13759">MKEITLVTGASGYIGAQVADHLLKAGYALKFRSCRSTKAAELRRKCDSPDFEIAVVEDLIAGDFSNALKGISSIVHVASPLVNGSDHVNVAVNGTLNLLKQAHAMKVYKVVIVGSFGSMFTTVEETCDE</sequence>
<name>A0A0C9UL85_SPHS4</name>
<gene>
    <name evidence="4" type="ORF">M422DRAFT_785365</name>
</gene>
<dbReference type="InterPro" id="IPR036291">
    <property type="entry name" value="NAD(P)-bd_dom_sf"/>
</dbReference>
<evidence type="ECO:0000313" key="4">
    <source>
        <dbReference type="EMBL" id="KIJ25980.1"/>
    </source>
</evidence>
<dbReference type="OrthoDB" id="2735536at2759"/>
<dbReference type="Pfam" id="PF01370">
    <property type="entry name" value="Epimerase"/>
    <property type="match status" value="1"/>
</dbReference>
<feature type="non-terminal residue" evidence="4">
    <location>
        <position position="1"/>
    </location>
</feature>
<dbReference type="InterPro" id="IPR050425">
    <property type="entry name" value="NAD(P)_dehydrat-like"/>
</dbReference>
<evidence type="ECO:0000256" key="2">
    <source>
        <dbReference type="ARBA" id="ARBA00023445"/>
    </source>
</evidence>
<evidence type="ECO:0000256" key="1">
    <source>
        <dbReference type="ARBA" id="ARBA00023002"/>
    </source>
</evidence>
<dbReference type="InterPro" id="IPR001509">
    <property type="entry name" value="Epimerase_deHydtase"/>
</dbReference>
<evidence type="ECO:0000259" key="3">
    <source>
        <dbReference type="Pfam" id="PF01370"/>
    </source>
</evidence>